<gene>
    <name evidence="1" type="ORF">H8S17_00570</name>
</gene>
<proteinExistence type="predicted"/>
<dbReference type="RefSeq" id="WP_186865789.1">
    <property type="nucleotide sequence ID" value="NZ_JACOPH010000001.1"/>
</dbReference>
<evidence type="ECO:0000313" key="1">
    <source>
        <dbReference type="EMBL" id="MBC5712714.1"/>
    </source>
</evidence>
<dbReference type="EMBL" id="JACOPH010000001">
    <property type="protein sequence ID" value="MBC5712714.1"/>
    <property type="molecule type" value="Genomic_DNA"/>
</dbReference>
<sequence>MQGMKIDFITNSIIVTRSFIEAAADINSEEYTSLQLAKMDNPTMRVVLRSTRAGGRESGYKGLTYKYMRKFISVMDSANLVNFEKTILHYENYGYENGTVYKYVREWFLAYYPNHREMIAAAAPKAAAETVNLTEPEAA</sequence>
<evidence type="ECO:0000313" key="2">
    <source>
        <dbReference type="Proteomes" id="UP000606720"/>
    </source>
</evidence>
<reference evidence="1" key="1">
    <citation type="submission" date="2020-08" db="EMBL/GenBank/DDBJ databases">
        <title>Genome public.</title>
        <authorList>
            <person name="Liu C."/>
            <person name="Sun Q."/>
        </authorList>
    </citation>
    <scope>NUCLEOTIDE SEQUENCE</scope>
    <source>
        <strain evidence="1">BX1005</strain>
    </source>
</reference>
<accession>A0A923LMK1</accession>
<keyword evidence="2" id="KW-1185">Reference proteome</keyword>
<organism evidence="1 2">
    <name type="scientific">Roseburia zhanii</name>
    <dbReference type="NCBI Taxonomy" id="2763064"/>
    <lineage>
        <taxon>Bacteria</taxon>
        <taxon>Bacillati</taxon>
        <taxon>Bacillota</taxon>
        <taxon>Clostridia</taxon>
        <taxon>Lachnospirales</taxon>
        <taxon>Lachnospiraceae</taxon>
        <taxon>Roseburia</taxon>
    </lineage>
</organism>
<protein>
    <submittedName>
        <fullName evidence="1">Uncharacterized protein</fullName>
    </submittedName>
</protein>
<comment type="caution">
    <text evidence="1">The sequence shown here is derived from an EMBL/GenBank/DDBJ whole genome shotgun (WGS) entry which is preliminary data.</text>
</comment>
<dbReference type="AlphaFoldDB" id="A0A923LMK1"/>
<dbReference type="Proteomes" id="UP000606720">
    <property type="component" value="Unassembled WGS sequence"/>
</dbReference>
<name>A0A923LMK1_9FIRM</name>